<dbReference type="PANTHER" id="PTHR45772">
    <property type="entry name" value="CONSERVED COMPONENT OF ABC TRANSPORTER FOR NATURAL AMINO ACIDS-RELATED"/>
    <property type="match status" value="1"/>
</dbReference>
<dbReference type="EMBL" id="CP001899">
    <property type="protein sequence ID" value="ADC64241.1"/>
    <property type="molecule type" value="Genomic_DNA"/>
</dbReference>
<sequence>MLKVRNVSKSKGRVMILKNVSFDLEEGETLGLFGPNGSGKSTLMKIIAGIEKPSCGKVFLDDLNVTALPPEKMVKLGVVYAFQIPRNFREMTALENLAVVLMNYHSVEESFELARKMLKEWGLEYIADRKVEFISHGESRLLEILKAYATNPRVLLLDEPFAGLDVENVFRVREKVEKLKEEGLTMIITSHRKRILANLADRFLKMEGGKIVES</sequence>
<keyword evidence="2" id="KW-0547">Nucleotide-binding</keyword>
<evidence type="ECO:0000313" key="5">
    <source>
        <dbReference type="EMBL" id="ADC64241.1"/>
    </source>
</evidence>
<evidence type="ECO:0000256" key="3">
    <source>
        <dbReference type="ARBA" id="ARBA00022840"/>
    </source>
</evidence>
<dbReference type="InterPro" id="IPR017871">
    <property type="entry name" value="ABC_transporter-like_CS"/>
</dbReference>
<dbReference type="KEGG" id="fpl:Ferp_0049"/>
<dbReference type="STRING" id="589924.Ferp_0049"/>
<dbReference type="RefSeq" id="WP_012964590.1">
    <property type="nucleotide sequence ID" value="NC_013849.1"/>
</dbReference>
<feature type="domain" description="ABC transporter" evidence="4">
    <location>
        <begin position="2"/>
        <end position="214"/>
    </location>
</feature>
<reference evidence="6" key="1">
    <citation type="submission" date="2010-02" db="EMBL/GenBank/DDBJ databases">
        <title>Complete sequence of Ferroglobus placidus DSM 10642.</title>
        <authorList>
            <consortium name="US DOE Joint Genome Institute"/>
            <person name="Lucas S."/>
            <person name="Copeland A."/>
            <person name="Lapidus A."/>
            <person name="Cheng J.-F."/>
            <person name="Bruce D."/>
            <person name="Goodwin L."/>
            <person name="Pitluck S."/>
            <person name="Saunders E."/>
            <person name="Brettin T."/>
            <person name="Detter J.C."/>
            <person name="Han C."/>
            <person name="Tapia R."/>
            <person name="Larimer F."/>
            <person name="Land M."/>
            <person name="Hauser L."/>
            <person name="Kyrpides N."/>
            <person name="Ivanova N."/>
            <person name="Holmes D."/>
            <person name="Lovley D."/>
            <person name="Kyrpides N."/>
            <person name="Anderson I.J."/>
            <person name="Woyke T."/>
        </authorList>
    </citation>
    <scope>NUCLEOTIDE SEQUENCE [LARGE SCALE GENOMIC DNA]</scope>
    <source>
        <strain evidence="6">DSM 10642 / AEDII12DO</strain>
    </source>
</reference>
<name>D3S105_FERPA</name>
<dbReference type="InterPro" id="IPR003593">
    <property type="entry name" value="AAA+_ATPase"/>
</dbReference>
<organism evidence="5 6">
    <name type="scientific">Ferroglobus placidus (strain DSM 10642 / AEDII12DO)</name>
    <dbReference type="NCBI Taxonomy" id="589924"/>
    <lineage>
        <taxon>Archaea</taxon>
        <taxon>Methanobacteriati</taxon>
        <taxon>Methanobacteriota</taxon>
        <taxon>Archaeoglobi</taxon>
        <taxon>Archaeoglobales</taxon>
        <taxon>Archaeoglobaceae</taxon>
        <taxon>Ferroglobus</taxon>
    </lineage>
</organism>
<protein>
    <submittedName>
        <fullName evidence="5">ABC transporter related protein</fullName>
    </submittedName>
</protein>
<reference evidence="5 6" key="2">
    <citation type="journal article" date="2011" name="Stand. Genomic Sci.">
        <title>Complete genome sequence of Ferroglobus placidus AEDII12DO.</title>
        <authorList>
            <person name="Anderson I."/>
            <person name="Risso C."/>
            <person name="Holmes D."/>
            <person name="Lucas S."/>
            <person name="Copeland A."/>
            <person name="Lapidus A."/>
            <person name="Cheng J.F."/>
            <person name="Bruce D."/>
            <person name="Goodwin L."/>
            <person name="Pitluck S."/>
            <person name="Saunders E."/>
            <person name="Brettin T."/>
            <person name="Detter J.C."/>
            <person name="Han C."/>
            <person name="Tapia R."/>
            <person name="Larimer F."/>
            <person name="Land M."/>
            <person name="Hauser L."/>
            <person name="Woyke T."/>
            <person name="Lovley D."/>
            <person name="Kyrpides N."/>
            <person name="Ivanova N."/>
        </authorList>
    </citation>
    <scope>NUCLEOTIDE SEQUENCE [LARGE SCALE GENOMIC DNA]</scope>
    <source>
        <strain evidence="6">DSM 10642 / AEDII12DO</strain>
    </source>
</reference>
<evidence type="ECO:0000259" key="4">
    <source>
        <dbReference type="PROSITE" id="PS50893"/>
    </source>
</evidence>
<gene>
    <name evidence="5" type="ordered locus">Ferp_0049</name>
</gene>
<dbReference type="PaxDb" id="589924-Ferp_0049"/>
<dbReference type="PANTHER" id="PTHR45772:SF10">
    <property type="entry name" value="LIPOPOLYSACCHARIDE EXPORT SYSTEM ATP-BINDING PROTEIN LPTB"/>
    <property type="match status" value="1"/>
</dbReference>
<dbReference type="SUPFAM" id="SSF52540">
    <property type="entry name" value="P-loop containing nucleoside triphosphate hydrolases"/>
    <property type="match status" value="1"/>
</dbReference>
<evidence type="ECO:0000256" key="2">
    <source>
        <dbReference type="ARBA" id="ARBA00022741"/>
    </source>
</evidence>
<dbReference type="GO" id="GO:0016887">
    <property type="term" value="F:ATP hydrolysis activity"/>
    <property type="evidence" value="ECO:0007669"/>
    <property type="project" value="InterPro"/>
</dbReference>
<keyword evidence="1" id="KW-0813">Transport</keyword>
<dbReference type="InterPro" id="IPR027417">
    <property type="entry name" value="P-loop_NTPase"/>
</dbReference>
<dbReference type="GO" id="GO:0005524">
    <property type="term" value="F:ATP binding"/>
    <property type="evidence" value="ECO:0007669"/>
    <property type="project" value="UniProtKB-KW"/>
</dbReference>
<dbReference type="HOGENOM" id="CLU_000604_1_2_2"/>
<evidence type="ECO:0000313" key="6">
    <source>
        <dbReference type="Proteomes" id="UP000002613"/>
    </source>
</evidence>
<dbReference type="PROSITE" id="PS00211">
    <property type="entry name" value="ABC_TRANSPORTER_1"/>
    <property type="match status" value="1"/>
</dbReference>
<dbReference type="InterPro" id="IPR051120">
    <property type="entry name" value="ABC_AA/LPS_Transport"/>
</dbReference>
<dbReference type="eggNOG" id="arCOG00926">
    <property type="taxonomic scope" value="Archaea"/>
</dbReference>
<dbReference type="Pfam" id="PF00005">
    <property type="entry name" value="ABC_tran"/>
    <property type="match status" value="1"/>
</dbReference>
<keyword evidence="6" id="KW-1185">Reference proteome</keyword>
<dbReference type="InterPro" id="IPR003439">
    <property type="entry name" value="ABC_transporter-like_ATP-bd"/>
</dbReference>
<proteinExistence type="predicted"/>
<dbReference type="GeneID" id="8777541"/>
<dbReference type="PROSITE" id="PS50893">
    <property type="entry name" value="ABC_TRANSPORTER_2"/>
    <property type="match status" value="1"/>
</dbReference>
<accession>D3S105</accession>
<dbReference type="AlphaFoldDB" id="D3S105"/>
<dbReference type="Proteomes" id="UP000002613">
    <property type="component" value="Chromosome"/>
</dbReference>
<dbReference type="Gene3D" id="3.40.50.300">
    <property type="entry name" value="P-loop containing nucleotide triphosphate hydrolases"/>
    <property type="match status" value="1"/>
</dbReference>
<dbReference type="OrthoDB" id="44250at2157"/>
<dbReference type="SMART" id="SM00382">
    <property type="entry name" value="AAA"/>
    <property type="match status" value="1"/>
</dbReference>
<dbReference type="GO" id="GO:0005886">
    <property type="term" value="C:plasma membrane"/>
    <property type="evidence" value="ECO:0007669"/>
    <property type="project" value="TreeGrafter"/>
</dbReference>
<evidence type="ECO:0000256" key="1">
    <source>
        <dbReference type="ARBA" id="ARBA00022448"/>
    </source>
</evidence>
<keyword evidence="3" id="KW-0067">ATP-binding</keyword>